<accession>A0A095TUW5</accession>
<dbReference type="OrthoDB" id="6080182at2"/>
<dbReference type="RefSeq" id="WP_035230346.1">
    <property type="nucleotide sequence ID" value="NZ_ARXV01000002.1"/>
</dbReference>
<dbReference type="InterPro" id="IPR021364">
    <property type="entry name" value="DUF2857"/>
</dbReference>
<organism evidence="1 2">
    <name type="scientific">Alcanivorax nanhaiticus</name>
    <dbReference type="NCBI Taxonomy" id="1177154"/>
    <lineage>
        <taxon>Bacteria</taxon>
        <taxon>Pseudomonadati</taxon>
        <taxon>Pseudomonadota</taxon>
        <taxon>Gammaproteobacteria</taxon>
        <taxon>Oceanospirillales</taxon>
        <taxon>Alcanivoracaceae</taxon>
        <taxon>Alcanivorax</taxon>
    </lineage>
</organism>
<dbReference type="Pfam" id="PF11198">
    <property type="entry name" value="DUF2857"/>
    <property type="match status" value="1"/>
</dbReference>
<sequence length="200" mass="22778">MSSNKEADLTTAVLLYAMRCLAEGDQQALRAMNFGPKELDALKEMNLADLYRADALRVHCLQIGLNRDVFWPMLDHLRHQRESEDLQRTLLVADAPLEMMQQLFGVSSREYTRWRRLLTLAPAVGRPPELNETDTHALWYAWQDKVKVDDKSTLTAEDYLDLQQQTGIGLRSIWALVQRWETYGEGSSAATSGRVVENGP</sequence>
<dbReference type="EMBL" id="ARXV01000002">
    <property type="protein sequence ID" value="KGD66163.1"/>
    <property type="molecule type" value="Genomic_DNA"/>
</dbReference>
<name>A0A095TUW5_9GAMM</name>
<evidence type="ECO:0008006" key="3">
    <source>
        <dbReference type="Google" id="ProtNLM"/>
    </source>
</evidence>
<comment type="caution">
    <text evidence="1">The sequence shown here is derived from an EMBL/GenBank/DDBJ whole genome shotgun (WGS) entry which is preliminary data.</text>
</comment>
<evidence type="ECO:0000313" key="1">
    <source>
        <dbReference type="EMBL" id="KGD66163.1"/>
    </source>
</evidence>
<reference evidence="1 2" key="1">
    <citation type="submission" date="2012-09" db="EMBL/GenBank/DDBJ databases">
        <title>Genome Sequence of alkane-degrading Bacterium Alcanivorax sp. 19-m-6.</title>
        <authorList>
            <person name="Lai Q."/>
            <person name="Shao Z."/>
        </authorList>
    </citation>
    <scope>NUCLEOTIDE SEQUENCE [LARGE SCALE GENOMIC DNA]</scope>
    <source>
        <strain evidence="1 2">19-m-6</strain>
    </source>
</reference>
<dbReference type="Proteomes" id="UP000029444">
    <property type="component" value="Unassembled WGS sequence"/>
</dbReference>
<evidence type="ECO:0000313" key="2">
    <source>
        <dbReference type="Proteomes" id="UP000029444"/>
    </source>
</evidence>
<dbReference type="STRING" id="1177154.Y5S_00635"/>
<dbReference type="PATRIC" id="fig|1177154.3.peg.642"/>
<gene>
    <name evidence="1" type="ORF">Y5S_00635</name>
</gene>
<dbReference type="eggNOG" id="ENOG502Z96A">
    <property type="taxonomic scope" value="Bacteria"/>
</dbReference>
<dbReference type="AlphaFoldDB" id="A0A095TUW5"/>
<protein>
    <recommendedName>
        <fullName evidence="3">DUF2857 domain-containing protein</fullName>
    </recommendedName>
</protein>
<keyword evidence="2" id="KW-1185">Reference proteome</keyword>
<proteinExistence type="predicted"/>